<evidence type="ECO:0000256" key="2">
    <source>
        <dbReference type="ARBA" id="ARBA00009646"/>
    </source>
</evidence>
<feature type="domain" description="Beta/gamma crystallin 'Greek key'" evidence="7">
    <location>
        <begin position="159"/>
        <end position="198"/>
    </location>
</feature>
<keyword evidence="8" id="KW-1185">Reference proteome</keyword>
<dbReference type="FunFam" id="2.60.20.10:FF:000005">
    <property type="entry name" value="Crystallin, beta B1"/>
    <property type="match status" value="1"/>
</dbReference>
<keyword evidence="4" id="KW-0677">Repeat</keyword>
<organism evidence="8 9">
    <name type="scientific">Petromyzon marinus</name>
    <name type="common">Sea lamprey</name>
    <dbReference type="NCBI Taxonomy" id="7757"/>
    <lineage>
        <taxon>Eukaryota</taxon>
        <taxon>Metazoa</taxon>
        <taxon>Chordata</taxon>
        <taxon>Craniata</taxon>
        <taxon>Vertebrata</taxon>
        <taxon>Cyclostomata</taxon>
        <taxon>Hyperoartia</taxon>
        <taxon>Petromyzontiformes</taxon>
        <taxon>Petromyzontidae</taxon>
        <taxon>Petromyzon</taxon>
    </lineage>
</organism>
<comment type="subunit">
    <text evidence="5">Homo/heterodimer, or complexes of higher-order. The structure of beta-crystallin oligomers seems to be stabilized through interactions between the N-terminal arms.</text>
</comment>
<dbReference type="RefSeq" id="XP_032803202.1">
    <property type="nucleotide sequence ID" value="XM_032947311.1"/>
</dbReference>
<keyword evidence="6" id="KW-0812">Transmembrane</keyword>
<dbReference type="FunFam" id="2.60.20.10:FF:000002">
    <property type="entry name" value="Crystallin, beta B2"/>
    <property type="match status" value="1"/>
</dbReference>
<dbReference type="Gene3D" id="2.60.20.10">
    <property type="entry name" value="Crystallins"/>
    <property type="match status" value="2"/>
</dbReference>
<evidence type="ECO:0000256" key="1">
    <source>
        <dbReference type="ARBA" id="ARBA00003689"/>
    </source>
</evidence>
<evidence type="ECO:0000256" key="4">
    <source>
        <dbReference type="ARBA" id="ARBA00022737"/>
    </source>
</evidence>
<sequence length="347" mass="39485">MRVCASLCKPLLAGLSRKCGLISTDSYLAIHRGRVYPSVYLSVCLSTCLSVSLSAYMTLCVSVCLSLWFVFLPVCLSVYLSISRSACLPVTLSDSVPLSPSAYPAVCLTLSLFVSLTFQKPEKPAVSIFSMSSANRMAQKATQPQGTAHEGSHPTTGGFKLVIFELENFQGRRLEFTAECRNVCERGFERVGSIRVDTGPWVAYEQQNCRGEMFVLEKGEFPRWDSWSNSYRSDRLMSFRPLKMENQDHKISLFENPDFTGRKMEITENDVPSLWAYGFQDRVASIKVAGGTWVGYQYPGYRGYQFVFERCDFRHFNEWGAQQPQIQSVRRVRDQQWHPRSRFTFSK</sequence>
<name>A0AAJ7SPL9_PETMA</name>
<evidence type="ECO:0000259" key="7">
    <source>
        <dbReference type="PROSITE" id="PS50915"/>
    </source>
</evidence>
<proteinExistence type="inferred from homology"/>
<feature type="transmembrane region" description="Helical" evidence="6">
    <location>
        <begin position="63"/>
        <end position="82"/>
    </location>
</feature>
<keyword evidence="3" id="KW-0273">Eye lens protein</keyword>
<comment type="similarity">
    <text evidence="2">Belongs to the beta/gamma-crystallin family.</text>
</comment>
<gene>
    <name evidence="9" type="primary">LOC116939193</name>
</gene>
<protein>
    <submittedName>
        <fullName evidence="9">Beta-crystallin B1-like isoform X1</fullName>
    </submittedName>
</protein>
<dbReference type="PANTHER" id="PTHR11818">
    <property type="entry name" value="BETA/GAMMA CRYSTALLIN"/>
    <property type="match status" value="1"/>
</dbReference>
<comment type="function">
    <text evidence="1">Crystallins are the dominant structural components of the vertebrate eye lens.</text>
</comment>
<dbReference type="GO" id="GO:0005212">
    <property type="term" value="F:structural constituent of eye lens"/>
    <property type="evidence" value="ECO:0007669"/>
    <property type="project" value="UniProtKB-KW"/>
</dbReference>
<keyword evidence="6" id="KW-1133">Transmembrane helix</keyword>
<dbReference type="InterPro" id="IPR011024">
    <property type="entry name" value="G_crystallin-like"/>
</dbReference>
<dbReference type="SMART" id="SM00247">
    <property type="entry name" value="XTALbg"/>
    <property type="match status" value="2"/>
</dbReference>
<dbReference type="Proteomes" id="UP001318040">
    <property type="component" value="Chromosome 5"/>
</dbReference>
<dbReference type="SUPFAM" id="SSF49695">
    <property type="entry name" value="gamma-Crystallin-like"/>
    <property type="match status" value="1"/>
</dbReference>
<dbReference type="InterPro" id="IPR001064">
    <property type="entry name" value="Beta/gamma_crystallin"/>
</dbReference>
<dbReference type="GO" id="GO:0002088">
    <property type="term" value="P:lens development in camera-type eye"/>
    <property type="evidence" value="ECO:0007669"/>
    <property type="project" value="TreeGrafter"/>
</dbReference>
<feature type="transmembrane region" description="Helical" evidence="6">
    <location>
        <begin position="102"/>
        <end position="118"/>
    </location>
</feature>
<evidence type="ECO:0000313" key="9">
    <source>
        <dbReference type="RefSeq" id="XP_032803202.1"/>
    </source>
</evidence>
<accession>A0AAJ7SPL9</accession>
<dbReference type="Pfam" id="PF00030">
    <property type="entry name" value="Crystall"/>
    <property type="match status" value="2"/>
</dbReference>
<dbReference type="PANTHER" id="PTHR11818:SF42">
    <property type="entry name" value="VOLTAGE-GATED HYDROGEN CHANNEL 1"/>
    <property type="match status" value="1"/>
</dbReference>
<feature type="domain" description="Beta/gamma crystallin 'Greek key'" evidence="7">
    <location>
        <begin position="291"/>
        <end position="333"/>
    </location>
</feature>
<feature type="domain" description="Beta/gamma crystallin 'Greek key'" evidence="7">
    <location>
        <begin position="199"/>
        <end position="243"/>
    </location>
</feature>
<dbReference type="PROSITE" id="PS50915">
    <property type="entry name" value="CRYSTALLIN_BETA_GAMMA"/>
    <property type="match status" value="4"/>
</dbReference>
<keyword evidence="6" id="KW-0472">Membrane</keyword>
<evidence type="ECO:0000256" key="6">
    <source>
        <dbReference type="SAM" id="Phobius"/>
    </source>
</evidence>
<evidence type="ECO:0000256" key="5">
    <source>
        <dbReference type="ARBA" id="ARBA00025922"/>
    </source>
</evidence>
<dbReference type="InterPro" id="IPR050252">
    <property type="entry name" value="Beta/Gamma-Crystallin"/>
</dbReference>
<evidence type="ECO:0000256" key="3">
    <source>
        <dbReference type="ARBA" id="ARBA00022613"/>
    </source>
</evidence>
<evidence type="ECO:0000313" key="8">
    <source>
        <dbReference type="Proteomes" id="UP001318040"/>
    </source>
</evidence>
<dbReference type="AlphaFoldDB" id="A0AAJ7SPL9"/>
<dbReference type="PRINTS" id="PR01367">
    <property type="entry name" value="BGCRYSTALLIN"/>
</dbReference>
<dbReference type="GO" id="GO:0007601">
    <property type="term" value="P:visual perception"/>
    <property type="evidence" value="ECO:0007669"/>
    <property type="project" value="TreeGrafter"/>
</dbReference>
<feature type="domain" description="Beta/gamma crystallin 'Greek key'" evidence="7">
    <location>
        <begin position="249"/>
        <end position="290"/>
    </location>
</feature>
<dbReference type="KEGG" id="pmrn:116939193"/>
<reference evidence="9" key="1">
    <citation type="submission" date="2025-08" db="UniProtKB">
        <authorList>
            <consortium name="RefSeq"/>
        </authorList>
    </citation>
    <scope>IDENTIFICATION</scope>
    <source>
        <tissue evidence="9">Sperm</tissue>
    </source>
</reference>